<feature type="transmembrane region" description="Helical" evidence="2">
    <location>
        <begin position="435"/>
        <end position="455"/>
    </location>
</feature>
<dbReference type="PANTHER" id="PTHR11360:SF306">
    <property type="entry name" value="RE01051P"/>
    <property type="match status" value="1"/>
</dbReference>
<comment type="caution">
    <text evidence="3">The sequence shown here is derived from an EMBL/GenBank/DDBJ whole genome shotgun (WGS) entry which is preliminary data.</text>
</comment>
<proteinExistence type="predicted"/>
<feature type="transmembrane region" description="Helical" evidence="2">
    <location>
        <begin position="560"/>
        <end position="580"/>
    </location>
</feature>
<sequence length="595" mass="65482">MGGKGSKKLVPNRPPARRAPSGPTPTRMVPQPATRMVPQPATRMVPQPVTKKVPQQPATRMVAPDGGWGWMVVFGSCLTLFFFPAMTMAFGVLFRERLEQLGARATVFTVIGNGLSTFWSFMALMMAPLTELFGYRRVTVVGGLLAFLTLLLCAYTANVITFALAYSVLGGMACALSTFSGLVIITRYFDRRKGLANGIIASVSALGKIAMAPLMRFFLDEYGYVWACLLAGALSLNACVAGMLFQPPEWHLIPEKLKLEEGLKLESSVATTPVAITENGLVEKKGRKDGGEASVKKPEEEEDENIIFVMPTTPTNIHPPRRDDEIILFSRASEVKEREHKISKLSLAESRSSLVGSLPLLTPVEQRVYWDASDQPTSCCSDCLIVKVFRMLDYEMLRQPYFHLIAWPNAFGIFGYVNIMYALPGYVAASGYTPYQSAFVISLFSASEAVFRLVFAGLSDYPWFPLEWSYTTGFLISALAATALAMWDSYEWIIFCVLLNGASMSLTNVLLLHVAAEYLGLEKYAQAIGFFSVINGVIIVLGGSITGMVRDFSGSYKATFFWISSVIAIGAAVWITKCCYKIIKAKYKKVPVQTQ</sequence>
<keyword evidence="2" id="KW-0812">Transmembrane</keyword>
<feature type="transmembrane region" description="Helical" evidence="2">
    <location>
        <begin position="401"/>
        <end position="423"/>
    </location>
</feature>
<feature type="transmembrane region" description="Helical" evidence="2">
    <location>
        <begin position="224"/>
        <end position="245"/>
    </location>
</feature>
<feature type="transmembrane region" description="Helical" evidence="2">
    <location>
        <begin position="163"/>
        <end position="186"/>
    </location>
</feature>
<feature type="transmembrane region" description="Helical" evidence="2">
    <location>
        <begin position="105"/>
        <end position="126"/>
    </location>
</feature>
<dbReference type="SUPFAM" id="SSF103473">
    <property type="entry name" value="MFS general substrate transporter"/>
    <property type="match status" value="1"/>
</dbReference>
<evidence type="ECO:0000313" key="4">
    <source>
        <dbReference type="Proteomes" id="UP001445076"/>
    </source>
</evidence>
<dbReference type="InterPro" id="IPR036259">
    <property type="entry name" value="MFS_trans_sf"/>
</dbReference>
<evidence type="ECO:0008006" key="5">
    <source>
        <dbReference type="Google" id="ProtNLM"/>
    </source>
</evidence>
<feature type="transmembrane region" description="Helical" evidence="2">
    <location>
        <begin position="138"/>
        <end position="157"/>
    </location>
</feature>
<keyword evidence="2" id="KW-0472">Membrane</keyword>
<feature type="transmembrane region" description="Helical" evidence="2">
    <location>
        <begin position="467"/>
        <end position="486"/>
    </location>
</feature>
<protein>
    <recommendedName>
        <fullName evidence="5">Monocarboxylate transporter</fullName>
    </recommendedName>
</protein>
<feature type="transmembrane region" description="Helical" evidence="2">
    <location>
        <begin position="68"/>
        <end position="93"/>
    </location>
</feature>
<feature type="transmembrane region" description="Helical" evidence="2">
    <location>
        <begin position="527"/>
        <end position="548"/>
    </location>
</feature>
<feature type="transmembrane region" description="Helical" evidence="2">
    <location>
        <begin position="492"/>
        <end position="515"/>
    </location>
</feature>
<accession>A0AAW0XHS5</accession>
<dbReference type="Proteomes" id="UP001445076">
    <property type="component" value="Unassembled WGS sequence"/>
</dbReference>
<dbReference type="InterPro" id="IPR011701">
    <property type="entry name" value="MFS"/>
</dbReference>
<name>A0AAW0XHS5_CHEQU</name>
<evidence type="ECO:0000256" key="2">
    <source>
        <dbReference type="SAM" id="Phobius"/>
    </source>
</evidence>
<keyword evidence="2" id="KW-1133">Transmembrane helix</keyword>
<dbReference type="EMBL" id="JARKIK010000023">
    <property type="protein sequence ID" value="KAK8743996.1"/>
    <property type="molecule type" value="Genomic_DNA"/>
</dbReference>
<dbReference type="GO" id="GO:0008028">
    <property type="term" value="F:monocarboxylic acid transmembrane transporter activity"/>
    <property type="evidence" value="ECO:0007669"/>
    <property type="project" value="TreeGrafter"/>
</dbReference>
<keyword evidence="4" id="KW-1185">Reference proteome</keyword>
<dbReference type="AlphaFoldDB" id="A0AAW0XHS5"/>
<dbReference type="Gene3D" id="1.20.1250.20">
    <property type="entry name" value="MFS general substrate transporter like domains"/>
    <property type="match status" value="2"/>
</dbReference>
<dbReference type="PANTHER" id="PTHR11360">
    <property type="entry name" value="MONOCARBOXYLATE TRANSPORTER"/>
    <property type="match status" value="1"/>
</dbReference>
<evidence type="ECO:0000313" key="3">
    <source>
        <dbReference type="EMBL" id="KAK8743996.1"/>
    </source>
</evidence>
<evidence type="ECO:0000256" key="1">
    <source>
        <dbReference type="SAM" id="MobiDB-lite"/>
    </source>
</evidence>
<dbReference type="InterPro" id="IPR050327">
    <property type="entry name" value="Proton-linked_MCT"/>
</dbReference>
<gene>
    <name evidence="3" type="ORF">OTU49_000952</name>
</gene>
<dbReference type="Pfam" id="PF07690">
    <property type="entry name" value="MFS_1"/>
    <property type="match status" value="2"/>
</dbReference>
<feature type="region of interest" description="Disordered" evidence="1">
    <location>
        <begin position="1"/>
        <end position="32"/>
    </location>
</feature>
<organism evidence="3 4">
    <name type="scientific">Cherax quadricarinatus</name>
    <name type="common">Australian red claw crayfish</name>
    <dbReference type="NCBI Taxonomy" id="27406"/>
    <lineage>
        <taxon>Eukaryota</taxon>
        <taxon>Metazoa</taxon>
        <taxon>Ecdysozoa</taxon>
        <taxon>Arthropoda</taxon>
        <taxon>Crustacea</taxon>
        <taxon>Multicrustacea</taxon>
        <taxon>Malacostraca</taxon>
        <taxon>Eumalacostraca</taxon>
        <taxon>Eucarida</taxon>
        <taxon>Decapoda</taxon>
        <taxon>Pleocyemata</taxon>
        <taxon>Astacidea</taxon>
        <taxon>Parastacoidea</taxon>
        <taxon>Parastacidae</taxon>
        <taxon>Cherax</taxon>
    </lineage>
</organism>
<reference evidence="3 4" key="1">
    <citation type="journal article" date="2024" name="BMC Genomics">
        <title>Genome assembly of redclaw crayfish (Cherax quadricarinatus) provides insights into its immune adaptation and hypoxia tolerance.</title>
        <authorList>
            <person name="Liu Z."/>
            <person name="Zheng J."/>
            <person name="Li H."/>
            <person name="Fang K."/>
            <person name="Wang S."/>
            <person name="He J."/>
            <person name="Zhou D."/>
            <person name="Weng S."/>
            <person name="Chi M."/>
            <person name="Gu Z."/>
            <person name="He J."/>
            <person name="Li F."/>
            <person name="Wang M."/>
        </authorList>
    </citation>
    <scope>NUCLEOTIDE SEQUENCE [LARGE SCALE GENOMIC DNA]</scope>
    <source>
        <strain evidence="3">ZL_2023a</strain>
    </source>
</reference>